<evidence type="ECO:0008006" key="5">
    <source>
        <dbReference type="Google" id="ProtNLM"/>
    </source>
</evidence>
<protein>
    <recommendedName>
        <fullName evidence="5">Porin</fullName>
    </recommendedName>
</protein>
<dbReference type="Gene3D" id="2.40.160.40">
    <property type="entry name" value="monomeric porin ompg"/>
    <property type="match status" value="1"/>
</dbReference>
<feature type="signal peptide" evidence="2">
    <location>
        <begin position="1"/>
        <end position="19"/>
    </location>
</feature>
<dbReference type="RefSeq" id="WP_102269909.1">
    <property type="nucleotide sequence ID" value="NZ_MCSH01000201.1"/>
</dbReference>
<dbReference type="InterPro" id="IPR053713">
    <property type="entry name" value="Bact_OM_Channel_sf"/>
</dbReference>
<name>A0A2N7BIU8_9VIBR</name>
<dbReference type="InterPro" id="IPR009331">
    <property type="entry name" value="Oligogalacturonate-sp_porin"/>
</dbReference>
<dbReference type="EMBL" id="MCSI01000178">
    <property type="protein sequence ID" value="PME56358.1"/>
    <property type="molecule type" value="Genomic_DNA"/>
</dbReference>
<organism evidence="3 4">
    <name type="scientific">Vibrio lentus</name>
    <dbReference type="NCBI Taxonomy" id="136468"/>
    <lineage>
        <taxon>Bacteria</taxon>
        <taxon>Pseudomonadati</taxon>
        <taxon>Pseudomonadota</taxon>
        <taxon>Gammaproteobacteria</taxon>
        <taxon>Vibrionales</taxon>
        <taxon>Vibrionaceae</taxon>
        <taxon>Vibrio</taxon>
    </lineage>
</organism>
<dbReference type="Pfam" id="PF06178">
    <property type="entry name" value="KdgM"/>
    <property type="match status" value="1"/>
</dbReference>
<feature type="chain" id="PRO_5014795384" description="Porin" evidence="2">
    <location>
        <begin position="20"/>
        <end position="231"/>
    </location>
</feature>
<comment type="caution">
    <text evidence="3">The sequence shown here is derived from an EMBL/GenBank/DDBJ whole genome shotgun (WGS) entry which is preliminary data.</text>
</comment>
<keyword evidence="1 2" id="KW-0732">Signal</keyword>
<dbReference type="Proteomes" id="UP000235778">
    <property type="component" value="Unassembled WGS sequence"/>
</dbReference>
<evidence type="ECO:0000313" key="4">
    <source>
        <dbReference type="Proteomes" id="UP000235778"/>
    </source>
</evidence>
<dbReference type="PANTHER" id="PTHR38105">
    <property type="entry name" value="OUTER MEMBRANE PROTEIN-RELATED-RELATED"/>
    <property type="match status" value="1"/>
</dbReference>
<reference evidence="4" key="1">
    <citation type="submission" date="2016-07" db="EMBL/GenBank/DDBJ databases">
        <title>Nontailed viruses are major unrecognized killers of bacteria in the ocean.</title>
        <authorList>
            <person name="Kauffman K."/>
            <person name="Hussain F."/>
            <person name="Yang J."/>
            <person name="Arevalo P."/>
            <person name="Brown J."/>
            <person name="Cutler M."/>
            <person name="Kelly L."/>
            <person name="Polz M.F."/>
        </authorList>
    </citation>
    <scope>NUCLEOTIDE SEQUENCE [LARGE SCALE GENOMIC DNA]</scope>
    <source>
        <strain evidence="4">10N.286.55.C1</strain>
    </source>
</reference>
<proteinExistence type="predicted"/>
<dbReference type="GO" id="GO:0009279">
    <property type="term" value="C:cell outer membrane"/>
    <property type="evidence" value="ECO:0007669"/>
    <property type="project" value="TreeGrafter"/>
</dbReference>
<dbReference type="PANTHER" id="PTHR38105:SF5">
    <property type="entry name" value="OUTER MEMBRANE PROTEIN"/>
    <property type="match status" value="1"/>
</dbReference>
<accession>A0A2N7BIU8</accession>
<dbReference type="GO" id="GO:0015772">
    <property type="term" value="P:oligosaccharide transport"/>
    <property type="evidence" value="ECO:0007669"/>
    <property type="project" value="TreeGrafter"/>
</dbReference>
<evidence type="ECO:0000256" key="2">
    <source>
        <dbReference type="SAM" id="SignalP"/>
    </source>
</evidence>
<evidence type="ECO:0000313" key="3">
    <source>
        <dbReference type="EMBL" id="PME56358.1"/>
    </source>
</evidence>
<dbReference type="AlphaFoldDB" id="A0A2N7BIU8"/>
<dbReference type="GO" id="GO:0015288">
    <property type="term" value="F:porin activity"/>
    <property type="evidence" value="ECO:0007669"/>
    <property type="project" value="TreeGrafter"/>
</dbReference>
<sequence length="231" mass="26945">MKKLLPLTLLALLPMTSTAEGYVDLRAEYRSTTDQYRSRFIVGHHFDNGYGLETLTNVRHAAGAYDETKVINTEFTHYYTYAINDNFMLNPGVVMNFQGSNTFLMPYLKLNYNFDNGLFVHGRYRYDFSTEALVNDYGNEETAKRNRHDIWTGYNTDKYMISYAFTYFDQITHHTTELATGDLNAREHTVKAVYKWKPTVRPYAEVVDADTVQSENDKTDWRFRVGVNFSF</sequence>
<gene>
    <name evidence="3" type="ORF">BCV30_19175</name>
</gene>
<evidence type="ECO:0000256" key="1">
    <source>
        <dbReference type="ARBA" id="ARBA00022729"/>
    </source>
</evidence>